<dbReference type="InterPro" id="IPR020568">
    <property type="entry name" value="Ribosomal_Su5_D2-typ_SF"/>
</dbReference>
<comment type="catalytic activity">
    <reaction evidence="16">
        <text>a (3R)-hydroxyacyl-[ACP] = a (2E)-enoyl-[ACP] + H2O</text>
        <dbReference type="Rhea" id="RHEA:13097"/>
        <dbReference type="Rhea" id="RHEA-COMP:9925"/>
        <dbReference type="Rhea" id="RHEA-COMP:9945"/>
        <dbReference type="ChEBI" id="CHEBI:15377"/>
        <dbReference type="ChEBI" id="CHEBI:78784"/>
        <dbReference type="ChEBI" id="CHEBI:78827"/>
        <dbReference type="EC" id="4.2.1.59"/>
    </reaction>
</comment>
<feature type="active site" description="Proton donor" evidence="15">
    <location>
        <position position="260"/>
    </location>
</feature>
<evidence type="ECO:0000313" key="19">
    <source>
        <dbReference type="Proteomes" id="UP001229955"/>
    </source>
</evidence>
<dbReference type="NCBIfam" id="NF000582">
    <property type="entry name" value="PRK00006.1"/>
    <property type="match status" value="1"/>
</dbReference>
<evidence type="ECO:0000256" key="5">
    <source>
        <dbReference type="ARBA" id="ARBA00022490"/>
    </source>
</evidence>
<dbReference type="GO" id="GO:0009245">
    <property type="term" value="P:lipid A biosynthetic process"/>
    <property type="evidence" value="ECO:0007669"/>
    <property type="project" value="UniProtKB-UniRule"/>
</dbReference>
<evidence type="ECO:0000256" key="8">
    <source>
        <dbReference type="ARBA" id="ARBA00022723"/>
    </source>
</evidence>
<dbReference type="Pfam" id="PF03331">
    <property type="entry name" value="LpxC"/>
    <property type="match status" value="1"/>
</dbReference>
<dbReference type="PANTHER" id="PTHR33694:SF1">
    <property type="entry name" value="UDP-3-O-ACYL-N-ACETYLGLUCOSAMINE DEACETYLASE 1, MITOCHONDRIAL-RELATED"/>
    <property type="match status" value="1"/>
</dbReference>
<dbReference type="InterPro" id="IPR029069">
    <property type="entry name" value="HotDog_dom_sf"/>
</dbReference>
<dbReference type="EMBL" id="CP130612">
    <property type="protein sequence ID" value="WKW12143.1"/>
    <property type="molecule type" value="Genomic_DNA"/>
</dbReference>
<sequence length="432" mass="47147">MSRRTIARDVTVQGIGLHLGRVCTLRFLPAASGAGIRFRRTDLAGHPETPAHHRVAVAAERRTQLGEGDAALHTVEHVLAAVAGLCIDDLLIEMDSAEPPIMDGSAEPFRLALVEAGLREQEGSPDVLRLREAVRIVDGESVYVAHPAETLELEVKIDFPHPLIGAQDGRWTVTEETFARELAPARTFGMLSWVEGLRAKGLIQGASTENTIVLDETGVVDTTLRWTDEFVRHKAMDVVGDLALAGQRVRAKITATKPSHRGTVTLLREMLAHAVPAGPAAAANPEETRVLDIEDLMKILPHRYPFLLVDRVIELEPQKRVVAIKNVTINEPFFQGHFPGHPIMPGVLIVEAMAQAGGVLLMGAVEDPESKVVYFMSIDNIKFRKPVKPGDQLRFEVELVQLRGKVARIAGVAKVDGAVVCEAEMAAMVRDR</sequence>
<dbReference type="InterPro" id="IPR010084">
    <property type="entry name" value="FabZ"/>
</dbReference>
<evidence type="ECO:0000256" key="1">
    <source>
        <dbReference type="ARBA" id="ARBA00001947"/>
    </source>
</evidence>
<dbReference type="NCBIfam" id="TIGR00325">
    <property type="entry name" value="lpxC"/>
    <property type="match status" value="1"/>
</dbReference>
<comment type="pathway">
    <text evidence="4 15">Glycolipid biosynthesis; lipid IV(A) biosynthesis; lipid IV(A) from (3R)-3-hydroxytetradecanoyl-[acyl-carrier-protein] and UDP-N-acetyl-alpha-D-glucosamine: step 2/6.</text>
</comment>
<evidence type="ECO:0000256" key="10">
    <source>
        <dbReference type="ARBA" id="ARBA00022833"/>
    </source>
</evidence>
<evidence type="ECO:0000256" key="14">
    <source>
        <dbReference type="ARBA" id="ARBA00025049"/>
    </source>
</evidence>
<evidence type="ECO:0000313" key="17">
    <source>
        <dbReference type="EMBL" id="WKW12143.1"/>
    </source>
</evidence>
<comment type="similarity">
    <text evidence="16">Belongs to the thioester dehydratase family. FabZ subfamily.</text>
</comment>
<dbReference type="InterPro" id="IPR013114">
    <property type="entry name" value="FabA_FabZ"/>
</dbReference>
<comment type="similarity">
    <text evidence="15">Belongs to the LpxC family.</text>
</comment>
<dbReference type="Gene3D" id="3.30.1700.10">
    <property type="entry name" value="lpxc deacetylase, domain 2"/>
    <property type="match status" value="1"/>
</dbReference>
<evidence type="ECO:0000256" key="6">
    <source>
        <dbReference type="ARBA" id="ARBA00022516"/>
    </source>
</evidence>
<evidence type="ECO:0000256" key="7">
    <source>
        <dbReference type="ARBA" id="ARBA00022556"/>
    </source>
</evidence>
<keyword evidence="19" id="KW-1185">Reference proteome</keyword>
<evidence type="ECO:0000256" key="12">
    <source>
        <dbReference type="ARBA" id="ARBA00023239"/>
    </source>
</evidence>
<dbReference type="CDD" id="cd01288">
    <property type="entry name" value="FabZ"/>
    <property type="match status" value="1"/>
</dbReference>
<evidence type="ECO:0000256" key="13">
    <source>
        <dbReference type="ARBA" id="ARBA00024535"/>
    </source>
</evidence>
<accession>A0AA49JZN4</accession>
<dbReference type="EC" id="4.2.1.59" evidence="16"/>
<gene>
    <name evidence="16" type="primary">fabZ</name>
    <name evidence="15" type="synonym">lpxC</name>
    <name evidence="17" type="ORF">Strain138_001423</name>
    <name evidence="18" type="ORF">Strain318_001423</name>
</gene>
<dbReference type="EMBL" id="CP130613">
    <property type="protein sequence ID" value="WKW15052.1"/>
    <property type="molecule type" value="Genomic_DNA"/>
</dbReference>
<evidence type="ECO:0000313" key="18">
    <source>
        <dbReference type="EMBL" id="WKW15052.1"/>
    </source>
</evidence>
<dbReference type="Proteomes" id="UP001229955">
    <property type="component" value="Chromosome"/>
</dbReference>
<dbReference type="PANTHER" id="PTHR33694">
    <property type="entry name" value="UDP-3-O-ACYL-N-ACETYLGLUCOSAMINE DEACETYLASE 1, MITOCHONDRIAL-RELATED"/>
    <property type="match status" value="1"/>
</dbReference>
<dbReference type="RefSeq" id="WP_367887816.1">
    <property type="nucleotide sequence ID" value="NZ_CP130612.1"/>
</dbReference>
<comment type="cofactor">
    <cofactor evidence="1 15">
        <name>Zn(2+)</name>
        <dbReference type="ChEBI" id="CHEBI:29105"/>
    </cofactor>
</comment>
<dbReference type="GO" id="GO:0005737">
    <property type="term" value="C:cytoplasm"/>
    <property type="evidence" value="ECO:0007669"/>
    <property type="project" value="UniProtKB-SubCell"/>
</dbReference>
<keyword evidence="9 15" id="KW-0378">Hydrolase</keyword>
<dbReference type="AlphaFoldDB" id="A0AA49JZN4"/>
<keyword evidence="8 15" id="KW-0479">Metal-binding</keyword>
<dbReference type="GO" id="GO:0103117">
    <property type="term" value="F:UDP-3-O-acyl-N-acetylglucosamine deacetylase activity"/>
    <property type="evidence" value="ECO:0007669"/>
    <property type="project" value="UniProtKB-UniRule"/>
</dbReference>
<evidence type="ECO:0000256" key="16">
    <source>
        <dbReference type="HAMAP-Rule" id="MF_00406"/>
    </source>
</evidence>
<feature type="binding site" evidence="15">
    <location>
        <position position="237"/>
    </location>
    <ligand>
        <name>Zn(2+)</name>
        <dbReference type="ChEBI" id="CHEBI:29105"/>
    </ligand>
</feature>
<comment type="function">
    <text evidence="2 15">Catalyzes the hydrolysis of UDP-3-O-myristoyl-N-acetylglucosamine to form UDP-3-O-myristoylglucosamine and acetate, the committed step in lipid A biosynthesis.</text>
</comment>
<dbReference type="SUPFAM" id="SSF54211">
    <property type="entry name" value="Ribosomal protein S5 domain 2-like"/>
    <property type="match status" value="2"/>
</dbReference>
<dbReference type="HAMAP" id="MF_00388">
    <property type="entry name" value="LpxC"/>
    <property type="match status" value="1"/>
</dbReference>
<evidence type="ECO:0000256" key="4">
    <source>
        <dbReference type="ARBA" id="ARBA00005002"/>
    </source>
</evidence>
<organism evidence="18 19">
    <name type="scientific">Pseudogemmatithrix spongiicola</name>
    <dbReference type="NCBI Taxonomy" id="3062599"/>
    <lineage>
        <taxon>Bacteria</taxon>
        <taxon>Pseudomonadati</taxon>
        <taxon>Gemmatimonadota</taxon>
        <taxon>Gemmatimonadia</taxon>
        <taxon>Gemmatimonadales</taxon>
        <taxon>Gemmatimonadaceae</taxon>
        <taxon>Pseudogemmatithrix</taxon>
    </lineage>
</organism>
<dbReference type="GO" id="GO:0006633">
    <property type="term" value="P:fatty acid biosynthetic process"/>
    <property type="evidence" value="ECO:0007669"/>
    <property type="project" value="UniProtKB-UniRule"/>
</dbReference>
<proteinExistence type="inferred from homology"/>
<keyword evidence="12 16" id="KW-0456">Lyase</keyword>
<dbReference type="Gene3D" id="3.10.129.10">
    <property type="entry name" value="Hotdog Thioesterase"/>
    <property type="match status" value="1"/>
</dbReference>
<feature type="binding site" evidence="15">
    <location>
        <position position="233"/>
    </location>
    <ligand>
        <name>Zn(2+)</name>
        <dbReference type="ChEBI" id="CHEBI:29105"/>
    </ligand>
</feature>
<dbReference type="GO" id="GO:0046872">
    <property type="term" value="F:metal ion binding"/>
    <property type="evidence" value="ECO:0007669"/>
    <property type="project" value="UniProtKB-KW"/>
</dbReference>
<comment type="subcellular location">
    <subcellularLocation>
        <location evidence="3 16">Cytoplasm</location>
    </subcellularLocation>
</comment>
<dbReference type="Gene3D" id="3.30.230.20">
    <property type="entry name" value="lpxc deacetylase, domain 1"/>
    <property type="match status" value="1"/>
</dbReference>
<dbReference type="KEGG" id="pspc:Strain318_001423"/>
<dbReference type="FunFam" id="3.10.129.10:FF:000001">
    <property type="entry name" value="3-hydroxyacyl-[acyl-carrier-protein] dehydratase FabZ"/>
    <property type="match status" value="1"/>
</dbReference>
<dbReference type="NCBIfam" id="NF009667">
    <property type="entry name" value="PRK13188.1"/>
    <property type="match status" value="1"/>
</dbReference>
<comment type="function">
    <text evidence="14 16">Involved in unsaturated fatty acids biosynthesis. Catalyzes the dehydration of short chain beta-hydroxyacyl-ACPs and long chain saturated and unsaturated beta-hydroxyacyl-ACPs.</text>
</comment>
<dbReference type="GO" id="GO:0016020">
    <property type="term" value="C:membrane"/>
    <property type="evidence" value="ECO:0007669"/>
    <property type="project" value="GOC"/>
</dbReference>
<keyword evidence="10 15" id="KW-0862">Zinc</keyword>
<dbReference type="SUPFAM" id="SSF54637">
    <property type="entry name" value="Thioesterase/thiol ester dehydrase-isomerase"/>
    <property type="match status" value="1"/>
</dbReference>
<reference evidence="18" key="1">
    <citation type="submission" date="2023-07" db="EMBL/GenBank/DDBJ databases">
        <authorList>
            <person name="Haufschild T."/>
            <person name="Kallscheuer N."/>
            <person name="Hammer J."/>
            <person name="Kohn T."/>
            <person name="Kabuu M."/>
            <person name="Jogler M."/>
            <person name="Wohfarth N."/>
            <person name="Heuer A."/>
            <person name="Rohde M."/>
            <person name="van Teeseling M.C.F."/>
            <person name="Jogler C."/>
        </authorList>
    </citation>
    <scope>NUCLEOTIDE SEQUENCE</scope>
    <source>
        <strain evidence="17">Strain 138</strain>
        <strain evidence="18">Strain 318</strain>
    </source>
</reference>
<dbReference type="HAMAP" id="MF_00406">
    <property type="entry name" value="FabZ"/>
    <property type="match status" value="1"/>
</dbReference>
<dbReference type="Pfam" id="PF07977">
    <property type="entry name" value="FabA"/>
    <property type="match status" value="1"/>
</dbReference>
<keyword evidence="11 15" id="KW-0443">Lipid metabolism</keyword>
<evidence type="ECO:0000256" key="2">
    <source>
        <dbReference type="ARBA" id="ARBA00002923"/>
    </source>
</evidence>
<comment type="catalytic activity">
    <reaction evidence="13 15">
        <text>a UDP-3-O-[(3R)-3-hydroxyacyl]-N-acetyl-alpha-D-glucosamine + H2O = a UDP-3-O-[(3R)-3-hydroxyacyl]-alpha-D-glucosamine + acetate</text>
        <dbReference type="Rhea" id="RHEA:67816"/>
        <dbReference type="ChEBI" id="CHEBI:15377"/>
        <dbReference type="ChEBI" id="CHEBI:30089"/>
        <dbReference type="ChEBI" id="CHEBI:137740"/>
        <dbReference type="ChEBI" id="CHEBI:173225"/>
        <dbReference type="EC" id="3.5.1.108"/>
    </reaction>
</comment>
<dbReference type="InterPro" id="IPR011334">
    <property type="entry name" value="UDP-acyl_GlcNac_deAcase_C"/>
</dbReference>
<evidence type="ECO:0000256" key="15">
    <source>
        <dbReference type="HAMAP-Rule" id="MF_00388"/>
    </source>
</evidence>
<dbReference type="InterPro" id="IPR004463">
    <property type="entry name" value="UDP-acyl_GlcNac_deAcase"/>
</dbReference>
<evidence type="ECO:0000256" key="3">
    <source>
        <dbReference type="ARBA" id="ARBA00004496"/>
    </source>
</evidence>
<dbReference type="EC" id="3.5.1.108" evidence="15"/>
<feature type="binding site" evidence="15">
    <location>
        <position position="77"/>
    </location>
    <ligand>
        <name>Zn(2+)</name>
        <dbReference type="ChEBI" id="CHEBI:29105"/>
    </ligand>
</feature>
<keyword evidence="7 15" id="KW-0441">Lipid A biosynthesis</keyword>
<dbReference type="NCBIfam" id="TIGR01750">
    <property type="entry name" value="fabZ"/>
    <property type="match status" value="1"/>
</dbReference>
<dbReference type="InterPro" id="IPR015870">
    <property type="entry name" value="UDP-acyl_N-AcGlcN_deAcase_N"/>
</dbReference>
<accession>A0AA49JUH8</accession>
<evidence type="ECO:0000256" key="9">
    <source>
        <dbReference type="ARBA" id="ARBA00022801"/>
    </source>
</evidence>
<name>A0AA49JZN4_9BACT</name>
<keyword evidence="5 16" id="KW-0963">Cytoplasm</keyword>
<evidence type="ECO:0000256" key="11">
    <source>
        <dbReference type="ARBA" id="ARBA00023098"/>
    </source>
</evidence>
<dbReference type="GO" id="GO:0019171">
    <property type="term" value="F:(3R)-hydroxyacyl-[acyl-carrier-protein] dehydratase activity"/>
    <property type="evidence" value="ECO:0007669"/>
    <property type="project" value="UniProtKB-EC"/>
</dbReference>
<protein>
    <recommendedName>
        <fullName evidence="15 16">Multifunctional fusion protein</fullName>
    </recommendedName>
    <domain>
        <recommendedName>
            <fullName evidence="16">3-hydroxyacyl-[acyl-carrier-protein] dehydratase FabZ</fullName>
            <ecNumber evidence="16">4.2.1.59</ecNumber>
        </recommendedName>
        <alternativeName>
            <fullName evidence="16">(3R)-hydroxymyristoyl-[acyl-carrier-protein] dehydratase</fullName>
        </alternativeName>
        <alternativeName>
            <fullName evidence="16">Beta-hydroxyacyl-ACP dehydratase</fullName>
            <shortName evidence="16">(3R)-hydroxymyristoyl-ACP dehydrase</shortName>
        </alternativeName>
    </domain>
    <domain>
        <recommendedName>
            <fullName evidence="15">UDP-3-O-acyl-N-acetylglucosamine deacetylase</fullName>
            <shortName evidence="15">UDP-3-O-acyl-GlcNAc deacetylase</shortName>
            <ecNumber evidence="15">3.5.1.108</ecNumber>
        </recommendedName>
        <alternativeName>
            <fullName evidence="15">UDP-3-O-[R-3-hydroxymyristoyl]-N-acetylglucosamine deacetylase</fullName>
        </alternativeName>
    </domain>
</protein>
<feature type="active site" evidence="16">
    <location>
        <position position="337"/>
    </location>
</feature>
<keyword evidence="6 15" id="KW-0444">Lipid biosynthesis</keyword>